<dbReference type="REBASE" id="46810">
    <property type="entry name" value="M.Ial16511ORF625P"/>
</dbReference>
<dbReference type="PROSITE" id="PS00093">
    <property type="entry name" value="N4_MTASE"/>
    <property type="match status" value="1"/>
</dbReference>
<dbReference type="Gene3D" id="3.40.50.150">
    <property type="entry name" value="Vaccinia Virus protein VP39"/>
    <property type="match status" value="1"/>
</dbReference>
<dbReference type="InterPro" id="IPR002941">
    <property type="entry name" value="DNA_methylase_N4/N6"/>
</dbReference>
<dbReference type="SUPFAM" id="SSF53335">
    <property type="entry name" value="S-adenosyl-L-methionine-dependent methyltransferases"/>
    <property type="match status" value="1"/>
</dbReference>
<dbReference type="STRING" id="945713.IALB_0625"/>
<dbReference type="InterPro" id="IPR029063">
    <property type="entry name" value="SAM-dependent_MTases_sf"/>
</dbReference>
<evidence type="ECO:0000256" key="2">
    <source>
        <dbReference type="ARBA" id="ARBA00022603"/>
    </source>
</evidence>
<keyword evidence="4" id="KW-0949">S-adenosyl-L-methionine</keyword>
<dbReference type="GO" id="GO:0032259">
    <property type="term" value="P:methylation"/>
    <property type="evidence" value="ECO:0007669"/>
    <property type="project" value="UniProtKB-KW"/>
</dbReference>
<evidence type="ECO:0000259" key="9">
    <source>
        <dbReference type="Pfam" id="PF01555"/>
    </source>
</evidence>
<proteinExistence type="inferred from homology"/>
<keyword evidence="11" id="KW-1185">Reference proteome</keyword>
<evidence type="ECO:0000256" key="6">
    <source>
        <dbReference type="ARBA" id="ARBA00023125"/>
    </source>
</evidence>
<comment type="catalytic activity">
    <reaction evidence="7">
        <text>a 2'-deoxycytidine in DNA + S-adenosyl-L-methionine = an N(4)-methyl-2'-deoxycytidine in DNA + S-adenosyl-L-homocysteine + H(+)</text>
        <dbReference type="Rhea" id="RHEA:16857"/>
        <dbReference type="Rhea" id="RHEA-COMP:11369"/>
        <dbReference type="Rhea" id="RHEA-COMP:13674"/>
        <dbReference type="ChEBI" id="CHEBI:15378"/>
        <dbReference type="ChEBI" id="CHEBI:57856"/>
        <dbReference type="ChEBI" id="CHEBI:59789"/>
        <dbReference type="ChEBI" id="CHEBI:85452"/>
        <dbReference type="ChEBI" id="CHEBI:137933"/>
        <dbReference type="EC" id="2.1.1.113"/>
    </reaction>
</comment>
<keyword evidence="5" id="KW-0680">Restriction system</keyword>
<dbReference type="RefSeq" id="WP_014559495.1">
    <property type="nucleotide sequence ID" value="NC_017464.1"/>
</dbReference>
<dbReference type="GO" id="GO:0003677">
    <property type="term" value="F:DNA binding"/>
    <property type="evidence" value="ECO:0007669"/>
    <property type="project" value="UniProtKB-KW"/>
</dbReference>
<evidence type="ECO:0000256" key="5">
    <source>
        <dbReference type="ARBA" id="ARBA00022747"/>
    </source>
</evidence>
<dbReference type="Proteomes" id="UP000007394">
    <property type="component" value="Chromosome"/>
</dbReference>
<dbReference type="InterPro" id="IPR001091">
    <property type="entry name" value="RM_Methyltransferase"/>
</dbReference>
<dbReference type="EC" id="2.1.1.-" evidence="8"/>
<gene>
    <name evidence="10" type="ordered locus">IALB_0625</name>
</gene>
<dbReference type="AlphaFoldDB" id="I0AH80"/>
<feature type="domain" description="DNA methylase N-4/N-6" evidence="9">
    <location>
        <begin position="106"/>
        <end position="341"/>
    </location>
</feature>
<comment type="similarity">
    <text evidence="1">Belongs to the N(4)/N(6)-methyltransferase family. N(4) subfamily.</text>
</comment>
<organism evidence="10 11">
    <name type="scientific">Ignavibacterium album (strain DSM 19864 / JCM 16511 / NBRC 101810 / Mat9-16)</name>
    <dbReference type="NCBI Taxonomy" id="945713"/>
    <lineage>
        <taxon>Bacteria</taxon>
        <taxon>Pseudomonadati</taxon>
        <taxon>Ignavibacteriota</taxon>
        <taxon>Ignavibacteria</taxon>
        <taxon>Ignavibacteriales</taxon>
        <taxon>Ignavibacteriaceae</taxon>
        <taxon>Ignavibacterium</taxon>
    </lineage>
</organism>
<keyword evidence="2 10" id="KW-0489">Methyltransferase</keyword>
<dbReference type="GO" id="GO:0015667">
    <property type="term" value="F:site-specific DNA-methyltransferase (cytosine-N4-specific) activity"/>
    <property type="evidence" value="ECO:0007669"/>
    <property type="project" value="UniProtKB-EC"/>
</dbReference>
<evidence type="ECO:0000256" key="3">
    <source>
        <dbReference type="ARBA" id="ARBA00022679"/>
    </source>
</evidence>
<dbReference type="InterPro" id="IPR017985">
    <property type="entry name" value="MeTrfase_CN4_CS"/>
</dbReference>
<dbReference type="GO" id="GO:0008170">
    <property type="term" value="F:N-methyltransferase activity"/>
    <property type="evidence" value="ECO:0007669"/>
    <property type="project" value="InterPro"/>
</dbReference>
<dbReference type="PRINTS" id="PR00508">
    <property type="entry name" value="S21N4MTFRASE"/>
</dbReference>
<protein>
    <recommendedName>
        <fullName evidence="8">Methyltransferase</fullName>
        <ecNumber evidence="8">2.1.1.-</ecNumber>
    </recommendedName>
</protein>
<dbReference type="EMBL" id="CP003418">
    <property type="protein sequence ID" value="AFH48337.1"/>
    <property type="molecule type" value="Genomic_DNA"/>
</dbReference>
<evidence type="ECO:0000256" key="8">
    <source>
        <dbReference type="RuleBase" id="RU362026"/>
    </source>
</evidence>
<keyword evidence="3" id="KW-0808">Transferase</keyword>
<dbReference type="eggNOG" id="COG0863">
    <property type="taxonomic scope" value="Bacteria"/>
</dbReference>
<dbReference type="Pfam" id="PF01555">
    <property type="entry name" value="N6_N4_Mtase"/>
    <property type="match status" value="1"/>
</dbReference>
<evidence type="ECO:0000256" key="4">
    <source>
        <dbReference type="ARBA" id="ARBA00022691"/>
    </source>
</evidence>
<evidence type="ECO:0000313" key="11">
    <source>
        <dbReference type="Proteomes" id="UP000007394"/>
    </source>
</evidence>
<dbReference type="HOGENOM" id="CLU_024927_2_2_10"/>
<name>I0AH80_IGNAJ</name>
<sequence length="355" mass="40893">MLKIESQDYKNRTYLSAIEAAKYLSISVDTLHSLVSNNIIKTKIAASGQMRFELAELIEFEKKNSNSIPIRDLEIAESNQIEINGSVQKIYIRNSMQMNNLPDESIHLMITSPPYFNAKMYSKKPAPYDLGNIHDLDEWFEKINKVWSEVYRVLQPGRKAFINIMNLPIRLKNGGFRTLNLVGRTIDNLEKIGFIFKRDIVWHKTNAVRAHFGTYPYPGGILINNMHEFILEFDKPERKGFNKYSHLSKELKEKSKLDKEFWLTLKKSDVWLIKPQGSGDKRSHIAPFPYELPYRLIKAFSFISETVLDPFVGSGTSLLAAADLKRNGIGFEINKDIAYTALKALQSYQSKLFEK</sequence>
<keyword evidence="6" id="KW-0238">DNA-binding</keyword>
<reference evidence="10 11" key="1">
    <citation type="journal article" date="2012" name="Front. Microbiol.">
        <title>Complete genome of Ignavibacterium album, a metabolically versatile, flagellated, facultative anaerobe from the phylum Chlorobi.</title>
        <authorList>
            <person name="Liu Z."/>
            <person name="Frigaard N.-U."/>
            <person name="Vogl K."/>
            <person name="Iino T."/>
            <person name="Ohkuma M."/>
            <person name="Overmann J."/>
            <person name="Bryant D.A."/>
        </authorList>
    </citation>
    <scope>NUCLEOTIDE SEQUENCE [LARGE SCALE GENOMIC DNA]</scope>
    <source>
        <strain evidence="11">DSM 19864 / JCM 16511 / NBRC 101810 / Mat9-16</strain>
    </source>
</reference>
<evidence type="ECO:0000256" key="7">
    <source>
        <dbReference type="ARBA" id="ARBA00049120"/>
    </source>
</evidence>
<evidence type="ECO:0000256" key="1">
    <source>
        <dbReference type="ARBA" id="ARBA00010203"/>
    </source>
</evidence>
<accession>I0AH80</accession>
<dbReference type="KEGG" id="ial:IALB_0625"/>
<dbReference type="GO" id="GO:0009307">
    <property type="term" value="P:DNA restriction-modification system"/>
    <property type="evidence" value="ECO:0007669"/>
    <property type="project" value="UniProtKB-KW"/>
</dbReference>
<evidence type="ECO:0000313" key="10">
    <source>
        <dbReference type="EMBL" id="AFH48337.1"/>
    </source>
</evidence>